<keyword evidence="3 5" id="KW-1133">Transmembrane helix</keyword>
<sequence>MLTLNYLIARSEMTVAAAVSLFTGIGFVLGLLITILWRLIRKGKKAIANKQIQEQ</sequence>
<name>A0A4P6PD89_9GAMM</name>
<dbReference type="GO" id="GO:0005886">
    <property type="term" value="C:plasma membrane"/>
    <property type="evidence" value="ECO:0007669"/>
    <property type="project" value="InterPro"/>
</dbReference>
<dbReference type="Proteomes" id="UP000290244">
    <property type="component" value="Chromosome"/>
</dbReference>
<proteinExistence type="predicted"/>
<dbReference type="KEGG" id="lsd:EMK97_01905"/>
<organism evidence="7 8">
    <name type="scientific">Litorilituus sediminis</name>
    <dbReference type="NCBI Taxonomy" id="718192"/>
    <lineage>
        <taxon>Bacteria</taxon>
        <taxon>Pseudomonadati</taxon>
        <taxon>Pseudomonadota</taxon>
        <taxon>Gammaproteobacteria</taxon>
        <taxon>Alteromonadales</taxon>
        <taxon>Colwelliaceae</taxon>
        <taxon>Litorilituus</taxon>
    </lineage>
</organism>
<evidence type="ECO:0000256" key="4">
    <source>
        <dbReference type="ARBA" id="ARBA00023136"/>
    </source>
</evidence>
<dbReference type="AlphaFoldDB" id="A0A4P6PD89"/>
<accession>A0A4P6PD89</accession>
<gene>
    <name evidence="7" type="ORF">EMK97_01905</name>
</gene>
<evidence type="ECO:0000256" key="5">
    <source>
        <dbReference type="SAM" id="Phobius"/>
    </source>
</evidence>
<protein>
    <submittedName>
        <fullName evidence="7">LapA family protein</fullName>
    </submittedName>
</protein>
<keyword evidence="1" id="KW-1003">Cell membrane</keyword>
<dbReference type="OrthoDB" id="7064015at2"/>
<keyword evidence="4 5" id="KW-0472">Membrane</keyword>
<feature type="transmembrane region" description="Helical" evidence="5">
    <location>
        <begin position="15"/>
        <end position="40"/>
    </location>
</feature>
<evidence type="ECO:0000313" key="7">
    <source>
        <dbReference type="EMBL" id="QBG37677.1"/>
    </source>
</evidence>
<feature type="domain" description="Lipopolysaccharide assembly protein A" evidence="6">
    <location>
        <begin position="3"/>
        <end position="53"/>
    </location>
</feature>
<dbReference type="EMBL" id="CP034759">
    <property type="protein sequence ID" value="QBG37677.1"/>
    <property type="molecule type" value="Genomic_DNA"/>
</dbReference>
<evidence type="ECO:0000256" key="2">
    <source>
        <dbReference type="ARBA" id="ARBA00022692"/>
    </source>
</evidence>
<evidence type="ECO:0000256" key="1">
    <source>
        <dbReference type="ARBA" id="ARBA00022475"/>
    </source>
</evidence>
<reference evidence="7 8" key="1">
    <citation type="submission" date="2018-12" db="EMBL/GenBank/DDBJ databases">
        <title>Complete genome of Litorilituus sediminis.</title>
        <authorList>
            <person name="Liu A."/>
            <person name="Rong J."/>
        </authorList>
    </citation>
    <scope>NUCLEOTIDE SEQUENCE [LARGE SCALE GENOMIC DNA]</scope>
    <source>
        <strain evidence="7 8">JCM 17549</strain>
    </source>
</reference>
<dbReference type="InterPro" id="IPR010445">
    <property type="entry name" value="LapA_dom"/>
</dbReference>
<evidence type="ECO:0000256" key="3">
    <source>
        <dbReference type="ARBA" id="ARBA00022989"/>
    </source>
</evidence>
<dbReference type="Pfam" id="PF06305">
    <property type="entry name" value="LapA_dom"/>
    <property type="match status" value="1"/>
</dbReference>
<keyword evidence="2 5" id="KW-0812">Transmembrane</keyword>
<evidence type="ECO:0000313" key="8">
    <source>
        <dbReference type="Proteomes" id="UP000290244"/>
    </source>
</evidence>
<keyword evidence="8" id="KW-1185">Reference proteome</keyword>
<evidence type="ECO:0000259" key="6">
    <source>
        <dbReference type="Pfam" id="PF06305"/>
    </source>
</evidence>